<dbReference type="AlphaFoldDB" id="A0A382WZH4"/>
<name>A0A382WZH4_9ZZZZ</name>
<dbReference type="EMBL" id="UINC01163823">
    <property type="protein sequence ID" value="SVD64336.1"/>
    <property type="molecule type" value="Genomic_DNA"/>
</dbReference>
<evidence type="ECO:0000313" key="1">
    <source>
        <dbReference type="EMBL" id="SVD64336.1"/>
    </source>
</evidence>
<organism evidence="1">
    <name type="scientific">marine metagenome</name>
    <dbReference type="NCBI Taxonomy" id="408172"/>
    <lineage>
        <taxon>unclassified sequences</taxon>
        <taxon>metagenomes</taxon>
        <taxon>ecological metagenomes</taxon>
    </lineage>
</organism>
<feature type="non-terminal residue" evidence="1">
    <location>
        <position position="132"/>
    </location>
</feature>
<dbReference type="Pfam" id="PF03054">
    <property type="entry name" value="tRNA_Me_trans"/>
    <property type="match status" value="1"/>
</dbReference>
<gene>
    <name evidence="1" type="ORF">METZ01_LOCUS417190</name>
</gene>
<reference evidence="1" key="1">
    <citation type="submission" date="2018-05" db="EMBL/GenBank/DDBJ databases">
        <authorList>
            <person name="Lanie J.A."/>
            <person name="Ng W.-L."/>
            <person name="Kazmierczak K.M."/>
            <person name="Andrzejewski T.M."/>
            <person name="Davidsen T.M."/>
            <person name="Wayne K.J."/>
            <person name="Tettelin H."/>
            <person name="Glass J.I."/>
            <person name="Rusch D."/>
            <person name="Podicherti R."/>
            <person name="Tsui H.-C.T."/>
            <person name="Winkler M.E."/>
        </authorList>
    </citation>
    <scope>NUCLEOTIDE SEQUENCE</scope>
</reference>
<dbReference type="PANTHER" id="PTHR11933">
    <property type="entry name" value="TRNA 5-METHYLAMINOMETHYL-2-THIOURIDYLATE -METHYLTRANSFERASE"/>
    <property type="match status" value="1"/>
</dbReference>
<accession>A0A382WZH4</accession>
<dbReference type="SUPFAM" id="SSF52402">
    <property type="entry name" value="Adenine nucleotide alpha hydrolases-like"/>
    <property type="match status" value="1"/>
</dbReference>
<dbReference type="PANTHER" id="PTHR11933:SF5">
    <property type="entry name" value="MITOCHONDRIAL TRNA-SPECIFIC 2-THIOURIDYLASE 1"/>
    <property type="match status" value="1"/>
</dbReference>
<evidence type="ECO:0008006" key="2">
    <source>
        <dbReference type="Google" id="ProtNLM"/>
    </source>
</evidence>
<dbReference type="InterPro" id="IPR014729">
    <property type="entry name" value="Rossmann-like_a/b/a_fold"/>
</dbReference>
<protein>
    <recommendedName>
        <fullName evidence="2">tRNA 2-thiouridine(34) synthase MnmA</fullName>
    </recommendedName>
</protein>
<sequence>MSLGRIVVAMSGGVDSSVAALLLAREGYEVIGVTLRLWTEDRSEAAPLNRGCCTLEDINDARRTCEAIGARHYVFNAEREFRATVVDYFLEEYERGRTPHPCIACNDLIKFDFLLKRAMAMDADYIATGHYA</sequence>
<dbReference type="Gene3D" id="3.40.50.620">
    <property type="entry name" value="HUPs"/>
    <property type="match status" value="1"/>
</dbReference>
<dbReference type="GO" id="GO:0002143">
    <property type="term" value="P:tRNA wobble position uridine thiolation"/>
    <property type="evidence" value="ECO:0007669"/>
    <property type="project" value="TreeGrafter"/>
</dbReference>
<proteinExistence type="predicted"/>